<dbReference type="SMART" id="SM00248">
    <property type="entry name" value="ANK"/>
    <property type="match status" value="5"/>
</dbReference>
<dbReference type="KEGG" id="lez:GLE_5167"/>
<dbReference type="InterPro" id="IPR002110">
    <property type="entry name" value="Ankyrin_rpt"/>
</dbReference>
<dbReference type="Proteomes" id="UP000275910">
    <property type="component" value="Unassembled WGS sequence"/>
</dbReference>
<keyword evidence="1" id="KW-0677">Repeat</keyword>
<evidence type="ECO:0000313" key="7">
    <source>
        <dbReference type="Proteomes" id="UP000061569"/>
    </source>
</evidence>
<evidence type="ECO:0000256" key="4">
    <source>
        <dbReference type="SAM" id="SignalP"/>
    </source>
</evidence>
<feature type="signal peptide" evidence="4">
    <location>
        <begin position="1"/>
        <end position="20"/>
    </location>
</feature>
<feature type="repeat" description="ANK" evidence="3">
    <location>
        <begin position="169"/>
        <end position="201"/>
    </location>
</feature>
<organism evidence="5 7">
    <name type="scientific">Lysobacter enzymogenes</name>
    <dbReference type="NCBI Taxonomy" id="69"/>
    <lineage>
        <taxon>Bacteria</taxon>
        <taxon>Pseudomonadati</taxon>
        <taxon>Pseudomonadota</taxon>
        <taxon>Gammaproteobacteria</taxon>
        <taxon>Lysobacterales</taxon>
        <taxon>Lysobacteraceae</taxon>
        <taxon>Lysobacter</taxon>
    </lineage>
</organism>
<dbReference type="PATRIC" id="fig|69.6.peg.5089"/>
<dbReference type="AlphaFoldDB" id="A0A0S2DPM3"/>
<name>A0A0S2DPM3_LYSEN</name>
<dbReference type="EMBL" id="CP013140">
    <property type="protein sequence ID" value="ALN60508.1"/>
    <property type="molecule type" value="Genomic_DNA"/>
</dbReference>
<feature type="repeat" description="ANK" evidence="3">
    <location>
        <begin position="102"/>
        <end position="134"/>
    </location>
</feature>
<dbReference type="SUPFAM" id="SSF48403">
    <property type="entry name" value="Ankyrin repeat"/>
    <property type="match status" value="1"/>
</dbReference>
<evidence type="ECO:0000313" key="5">
    <source>
        <dbReference type="EMBL" id="ALN60508.1"/>
    </source>
</evidence>
<sequence>MMRTAAIVASSLLLALAAAACRGNSMDDAKQAFPDARSAQLAQAVAEGDAAQVRALVAAGADPNARGDRDVNLLQYAMLKQSPKGLEALLDSGADPSRPGLGGATAMHGAAIANDPQYLQLLLAHRADPDVAHAETGQTPLSEAASPRYQAQFAALLKAGADPNRADRMGNTPLHQAAKLNATAQVLALLEAGADPRARNAQGASFQTFLFKLPADKLSEPARAERAKVTAWLQQHDVAVEDGGR</sequence>
<dbReference type="PANTHER" id="PTHR24171">
    <property type="entry name" value="ANKYRIN REPEAT DOMAIN-CONTAINING PROTEIN 39-RELATED"/>
    <property type="match status" value="1"/>
</dbReference>
<reference evidence="5 7" key="1">
    <citation type="submission" date="2015-11" db="EMBL/GenBank/DDBJ databases">
        <title>Genome sequences of Lysobacter enzymogenes strain C3 and Lysobacter antibioticus ATCC 29479.</title>
        <authorList>
            <person name="Kobayashi D.Y."/>
        </authorList>
    </citation>
    <scope>NUCLEOTIDE SEQUENCE [LARGE SCALE GENOMIC DNA]</scope>
    <source>
        <strain evidence="5 7">C3</strain>
    </source>
</reference>
<dbReference type="EMBL" id="RCTY01000012">
    <property type="protein sequence ID" value="ROU08433.1"/>
    <property type="molecule type" value="Genomic_DNA"/>
</dbReference>
<dbReference type="InterPro" id="IPR036770">
    <property type="entry name" value="Ankyrin_rpt-contain_sf"/>
</dbReference>
<dbReference type="Proteomes" id="UP000061569">
    <property type="component" value="Chromosome"/>
</dbReference>
<dbReference type="PANTHER" id="PTHR24171:SF8">
    <property type="entry name" value="BRCA1-ASSOCIATED RING DOMAIN PROTEIN 1"/>
    <property type="match status" value="1"/>
</dbReference>
<evidence type="ECO:0000313" key="6">
    <source>
        <dbReference type="EMBL" id="ROU08433.1"/>
    </source>
</evidence>
<evidence type="ECO:0000256" key="3">
    <source>
        <dbReference type="PROSITE-ProRule" id="PRU00023"/>
    </source>
</evidence>
<feature type="repeat" description="ANK" evidence="3">
    <location>
        <begin position="136"/>
        <end position="168"/>
    </location>
</feature>
<keyword evidence="2 3" id="KW-0040">ANK repeat</keyword>
<evidence type="ECO:0000313" key="8">
    <source>
        <dbReference type="Proteomes" id="UP000275910"/>
    </source>
</evidence>
<dbReference type="RefSeq" id="WP_057949603.1">
    <property type="nucleotide sequence ID" value="NZ_RCTY01000012.1"/>
</dbReference>
<keyword evidence="4" id="KW-0732">Signal</keyword>
<proteinExistence type="predicted"/>
<protein>
    <submittedName>
        <fullName evidence="6">Ankyrin repeat domain-containing protein</fullName>
    </submittedName>
    <submittedName>
        <fullName evidence="5">Phospholipase accessory protein</fullName>
    </submittedName>
</protein>
<dbReference type="PROSITE" id="PS51257">
    <property type="entry name" value="PROKAR_LIPOPROTEIN"/>
    <property type="match status" value="1"/>
</dbReference>
<gene>
    <name evidence="6" type="ORF">D9T17_03860</name>
    <name evidence="5" type="ORF">GLE_5167</name>
</gene>
<dbReference type="PROSITE" id="PS50088">
    <property type="entry name" value="ANK_REPEAT"/>
    <property type="match status" value="3"/>
</dbReference>
<dbReference type="GO" id="GO:0004842">
    <property type="term" value="F:ubiquitin-protein transferase activity"/>
    <property type="evidence" value="ECO:0007669"/>
    <property type="project" value="TreeGrafter"/>
</dbReference>
<reference evidence="6 8" key="2">
    <citation type="submission" date="2018-10" db="EMBL/GenBank/DDBJ databases">
        <title>The genome of Lysobacter enzymogenes OH11.</title>
        <authorList>
            <person name="Liu F."/>
            <person name="Zhao Y."/>
            <person name="Qian G."/>
            <person name="Chen Y."/>
            <person name="Xu H."/>
        </authorList>
    </citation>
    <scope>NUCLEOTIDE SEQUENCE [LARGE SCALE GENOMIC DNA]</scope>
    <source>
        <strain evidence="6 8">OH11</strain>
    </source>
</reference>
<evidence type="ECO:0000256" key="2">
    <source>
        <dbReference type="ARBA" id="ARBA00023043"/>
    </source>
</evidence>
<accession>A0A0S2DPM3</accession>
<dbReference type="STRING" id="69.GLE_5167"/>
<dbReference type="PROSITE" id="PS50297">
    <property type="entry name" value="ANK_REP_REGION"/>
    <property type="match status" value="1"/>
</dbReference>
<evidence type="ECO:0000256" key="1">
    <source>
        <dbReference type="ARBA" id="ARBA00022737"/>
    </source>
</evidence>
<feature type="chain" id="PRO_5042680488" evidence="4">
    <location>
        <begin position="21"/>
        <end position="245"/>
    </location>
</feature>
<dbReference type="Gene3D" id="1.25.40.20">
    <property type="entry name" value="Ankyrin repeat-containing domain"/>
    <property type="match status" value="2"/>
</dbReference>
<dbReference type="GO" id="GO:0085020">
    <property type="term" value="P:protein K6-linked ubiquitination"/>
    <property type="evidence" value="ECO:0007669"/>
    <property type="project" value="TreeGrafter"/>
</dbReference>
<dbReference type="Pfam" id="PF12796">
    <property type="entry name" value="Ank_2"/>
    <property type="match status" value="1"/>
</dbReference>
<dbReference type="OrthoDB" id="6020170at2"/>